<organism evidence="2 3">
    <name type="scientific">Aeromicrobium choanae</name>
    <dbReference type="NCBI Taxonomy" id="1736691"/>
    <lineage>
        <taxon>Bacteria</taxon>
        <taxon>Bacillati</taxon>
        <taxon>Actinomycetota</taxon>
        <taxon>Actinomycetes</taxon>
        <taxon>Propionibacteriales</taxon>
        <taxon>Nocardioidaceae</taxon>
        <taxon>Aeromicrobium</taxon>
    </lineage>
</organism>
<dbReference type="GO" id="GO:0016042">
    <property type="term" value="P:lipid catabolic process"/>
    <property type="evidence" value="ECO:0007669"/>
    <property type="project" value="InterPro"/>
</dbReference>
<feature type="signal peptide" evidence="1">
    <location>
        <begin position="1"/>
        <end position="22"/>
    </location>
</feature>
<evidence type="ECO:0000256" key="1">
    <source>
        <dbReference type="SAM" id="SignalP"/>
    </source>
</evidence>
<dbReference type="InterPro" id="IPR005152">
    <property type="entry name" value="Lipase_secreted"/>
</dbReference>
<keyword evidence="1" id="KW-0732">Signal</keyword>
<keyword evidence="3" id="KW-1185">Reference proteome</keyword>
<sequence>MIRRFGSVLAGAALLLSVAACTSEEEPLAAPADAAFYTPPTDLSTYTHGDLIWSRELDGAMGLEQADVQLVLYAQQGVKGDTVATSGFVAIPDGPAPKGGWPVVTWAHGTTGIADQCAPTRADASIADPAAIGTSTTRLQRWIDTGHVVVATDYEGLGTPGDHPYLIGASQGRAVLDIVRAARQLDPDVSERVMTAGHSQGGHAALWASSMAPHYARELDVVGTLAFAPPSHMSLAAEVGLSGEVDVPAALVAMILRGLEVAYPGQIPIGELLNEKGVALYPRVSEDCLVDLLAEDRFGVAPMTRFAARNADADLIRGQLDANDPSFPEIRGPILVVQGTADSVVPQVLTDSLAKAYRARGLDLTYRRYRGAEHTDVIDRSAKHVAAFTESAFAG</sequence>
<dbReference type="STRING" id="1736691.SAMN06295964_2135"/>
<reference evidence="3" key="1">
    <citation type="submission" date="2017-02" db="EMBL/GenBank/DDBJ databases">
        <authorList>
            <person name="Varghese N."/>
            <person name="Submissions S."/>
        </authorList>
    </citation>
    <scope>NUCLEOTIDE SEQUENCE [LARGE SCALE GENOMIC DNA]</scope>
    <source>
        <strain evidence="3">9H-4</strain>
    </source>
</reference>
<feature type="chain" id="PRO_5038513284" evidence="1">
    <location>
        <begin position="23"/>
        <end position="395"/>
    </location>
</feature>
<name>A0A1T4Z490_9ACTN</name>
<dbReference type="OrthoDB" id="9798122at2"/>
<dbReference type="AlphaFoldDB" id="A0A1T4Z490"/>
<evidence type="ECO:0000313" key="2">
    <source>
        <dbReference type="EMBL" id="SKB08375.1"/>
    </source>
</evidence>
<dbReference type="PANTHER" id="PTHR34853:SF1">
    <property type="entry name" value="LIPASE 5"/>
    <property type="match status" value="1"/>
</dbReference>
<evidence type="ECO:0000313" key="3">
    <source>
        <dbReference type="Proteomes" id="UP000191040"/>
    </source>
</evidence>
<protein>
    <submittedName>
        <fullName evidence="2">Secretory lipase</fullName>
    </submittedName>
</protein>
<proteinExistence type="predicted"/>
<dbReference type="Proteomes" id="UP000191040">
    <property type="component" value="Chromosome I"/>
</dbReference>
<dbReference type="PROSITE" id="PS51257">
    <property type="entry name" value="PROKAR_LIPOPROTEIN"/>
    <property type="match status" value="1"/>
</dbReference>
<dbReference type="EMBL" id="LT796768">
    <property type="protein sequence ID" value="SKB08375.1"/>
    <property type="molecule type" value="Genomic_DNA"/>
</dbReference>
<dbReference type="PIRSF" id="PIRSF029171">
    <property type="entry name" value="Esterase_LipA"/>
    <property type="match status" value="1"/>
</dbReference>
<gene>
    <name evidence="2" type="ORF">SAMN06295964_2135</name>
</gene>
<dbReference type="SUPFAM" id="SSF53474">
    <property type="entry name" value="alpha/beta-Hydrolases"/>
    <property type="match status" value="1"/>
</dbReference>
<accession>A0A1T4Z490</accession>
<dbReference type="RefSeq" id="WP_078700138.1">
    <property type="nucleotide sequence ID" value="NZ_LT796768.1"/>
</dbReference>
<dbReference type="Gene3D" id="3.40.50.1820">
    <property type="entry name" value="alpha/beta hydrolase"/>
    <property type="match status" value="2"/>
</dbReference>
<dbReference type="Pfam" id="PF03583">
    <property type="entry name" value="LIP"/>
    <property type="match status" value="1"/>
</dbReference>
<dbReference type="GO" id="GO:0004806">
    <property type="term" value="F:triacylglycerol lipase activity"/>
    <property type="evidence" value="ECO:0007669"/>
    <property type="project" value="InterPro"/>
</dbReference>
<dbReference type="InterPro" id="IPR029058">
    <property type="entry name" value="AB_hydrolase_fold"/>
</dbReference>
<dbReference type="PANTHER" id="PTHR34853">
    <property type="match status" value="1"/>
</dbReference>